<dbReference type="Gene3D" id="3.40.50.1110">
    <property type="entry name" value="SGNH hydrolase"/>
    <property type="match status" value="1"/>
</dbReference>
<proteinExistence type="predicted"/>
<evidence type="ECO:0000313" key="3">
    <source>
        <dbReference type="EMBL" id="AJK44780.1"/>
    </source>
</evidence>
<dbReference type="HOGENOM" id="CLU_029872_0_0_4"/>
<feature type="domain" description="SGNH hydrolase-type esterase" evidence="2">
    <location>
        <begin position="216"/>
        <end position="412"/>
    </location>
</feature>
<dbReference type="Pfam" id="PF13472">
    <property type="entry name" value="Lipase_GDSL_2"/>
    <property type="match status" value="1"/>
</dbReference>
<dbReference type="PANTHER" id="PTHR43784:SF2">
    <property type="entry name" value="GDSL-LIKE LIPASE_ACYLHYDROLASE, PUTATIVE (AFU_ORTHOLOGUE AFUA_2G00820)-RELATED"/>
    <property type="match status" value="1"/>
</dbReference>
<feature type="signal peptide" evidence="1">
    <location>
        <begin position="1"/>
        <end position="24"/>
    </location>
</feature>
<reference evidence="4" key="1">
    <citation type="submission" date="2011-03" db="EMBL/GenBank/DDBJ databases">
        <authorList>
            <person name="Voget S."/>
            <person name="Streit W.R."/>
            <person name="Jaeger K.E."/>
            <person name="Daniel R."/>
        </authorList>
    </citation>
    <scope>NUCLEOTIDE SEQUENCE [LARGE SCALE GENOMIC DNA]</scope>
    <source>
        <strain evidence="4">PG1</strain>
    </source>
</reference>
<feature type="chain" id="PRO_5002124538" evidence="1">
    <location>
        <begin position="25"/>
        <end position="429"/>
    </location>
</feature>
<dbReference type="PANTHER" id="PTHR43784">
    <property type="entry name" value="GDSL-LIKE LIPASE/ACYLHYDROLASE, PUTATIVE (AFU_ORTHOLOGUE AFUA_2G00820)-RELATED"/>
    <property type="match status" value="1"/>
</dbReference>
<keyword evidence="1" id="KW-0732">Signal</keyword>
<dbReference type="GO" id="GO:0016788">
    <property type="term" value="F:hydrolase activity, acting on ester bonds"/>
    <property type="evidence" value="ECO:0007669"/>
    <property type="project" value="UniProtKB-ARBA"/>
</dbReference>
<gene>
    <name evidence="3" type="ORF">BGL_1c02280</name>
</gene>
<dbReference type="Proteomes" id="UP000031838">
    <property type="component" value="Chromosome 1"/>
</dbReference>
<dbReference type="SUPFAM" id="SSF52266">
    <property type="entry name" value="SGNH hydrolase"/>
    <property type="match status" value="1"/>
</dbReference>
<organism evidence="3 4">
    <name type="scientific">Burkholderia plantarii</name>
    <dbReference type="NCBI Taxonomy" id="41899"/>
    <lineage>
        <taxon>Bacteria</taxon>
        <taxon>Pseudomonadati</taxon>
        <taxon>Pseudomonadota</taxon>
        <taxon>Betaproteobacteria</taxon>
        <taxon>Burkholderiales</taxon>
        <taxon>Burkholderiaceae</taxon>
        <taxon>Burkholderia</taxon>
    </lineage>
</organism>
<dbReference type="CDD" id="cd01830">
    <property type="entry name" value="XynE_like"/>
    <property type="match status" value="1"/>
</dbReference>
<dbReference type="RefSeq" id="WP_042626364.1">
    <property type="nucleotide sequence ID" value="NZ_CP002580.1"/>
</dbReference>
<reference evidence="3 4" key="2">
    <citation type="journal article" date="2016" name="Appl. Microbiol. Biotechnol.">
        <title>Mutations improving production and secretion of extracellular lipase by Burkholderia glumae PG1.</title>
        <authorList>
            <person name="Knapp A."/>
            <person name="Voget S."/>
            <person name="Gao R."/>
            <person name="Zaburannyi N."/>
            <person name="Krysciak D."/>
            <person name="Breuer M."/>
            <person name="Hauer B."/>
            <person name="Streit W.R."/>
            <person name="Muller R."/>
            <person name="Daniel R."/>
            <person name="Jaeger K.E."/>
        </authorList>
    </citation>
    <scope>NUCLEOTIDE SEQUENCE [LARGE SCALE GENOMIC DNA]</scope>
    <source>
        <strain evidence="3 4">PG1</strain>
    </source>
</reference>
<dbReference type="KEGG" id="bgp:BGL_1c02280"/>
<sequence>MSFRRCLPAWAGCLALCLSGAALAASDAASPGGAPHWVATWASALQPIPALASPPPLYKAPEVTDRTLRQIVYPSVGGTRVRLRISNAYGRTPLSLGAVRIARSAAGAAVQPGDEALVTFGGRRELAVPAGEERDSDPVALPVEAGAPYAISLFVRGEQKMTAWHRVANQVNYVSVPGDHSADADGDAFRSRFTQSAWVSELAVEGGAAAAGTIAAVGDSITDGLRSSLNHNRRWTDGLDRRLDAAGERAWSVVNLGISGNRLLSDSACYGVALERRFDRDVLARSGVKAAVLLIGINDINFAAMPPHAGLDCDTPHTRVDARMLIDGYRRLIASAHAHRIALFGATLTPASLPPEREAIRIEVNNWIRTSGAFDGVIDFDAALRDPARPQVLQRRYDSGDGVHPSDAGYAAMADAVPIERLVAAAKRY</sequence>
<dbReference type="InterPro" id="IPR053140">
    <property type="entry name" value="GDSL_Rv0518-like"/>
</dbReference>
<dbReference type="EMBL" id="CP002580">
    <property type="protein sequence ID" value="AJK44780.1"/>
    <property type="molecule type" value="Genomic_DNA"/>
</dbReference>
<keyword evidence="4" id="KW-1185">Reference proteome</keyword>
<accession>A0A0B6RUN4</accession>
<protein>
    <submittedName>
        <fullName evidence="3">GDSL-like lipase/acylhydrolase</fullName>
    </submittedName>
</protein>
<keyword evidence="3" id="KW-0378">Hydrolase</keyword>
<dbReference type="InterPro" id="IPR013830">
    <property type="entry name" value="SGNH_hydro"/>
</dbReference>
<evidence type="ECO:0000259" key="2">
    <source>
        <dbReference type="Pfam" id="PF13472"/>
    </source>
</evidence>
<name>A0A0B6RUN4_BURPL</name>
<evidence type="ECO:0000313" key="4">
    <source>
        <dbReference type="Proteomes" id="UP000031838"/>
    </source>
</evidence>
<dbReference type="InterPro" id="IPR036514">
    <property type="entry name" value="SGNH_hydro_sf"/>
</dbReference>
<dbReference type="AlphaFoldDB" id="A0A0B6RUN4"/>
<evidence type="ECO:0000256" key="1">
    <source>
        <dbReference type="SAM" id="SignalP"/>
    </source>
</evidence>